<dbReference type="AlphaFoldDB" id="A0A9P8JIH7"/>
<name>A0A9P8JIH7_AURME</name>
<sequence>MAPSTTENGKWSTDFDTVRRHNLFRNPPSDKSAYPTLASAVDPHVQSFNAVFAEKGQLYHALRDIGTKTFFDGNPNLPFSADGPRRNKLQVRVKEVFLEKSMLPPSNKI</sequence>
<reference evidence="1" key="2">
    <citation type="submission" date="2021-08" db="EMBL/GenBank/DDBJ databases">
        <authorList>
            <person name="Gostincar C."/>
            <person name="Sun X."/>
            <person name="Song Z."/>
            <person name="Gunde-Cimerman N."/>
        </authorList>
    </citation>
    <scope>NUCLEOTIDE SEQUENCE</scope>
    <source>
        <strain evidence="1">EXF-9298</strain>
    </source>
</reference>
<proteinExistence type="predicted"/>
<protein>
    <submittedName>
        <fullName evidence="1">Uncharacterized protein</fullName>
    </submittedName>
</protein>
<organism evidence="1 2">
    <name type="scientific">Aureobasidium melanogenum</name>
    <name type="common">Aureobasidium pullulans var. melanogenum</name>
    <dbReference type="NCBI Taxonomy" id="46634"/>
    <lineage>
        <taxon>Eukaryota</taxon>
        <taxon>Fungi</taxon>
        <taxon>Dikarya</taxon>
        <taxon>Ascomycota</taxon>
        <taxon>Pezizomycotina</taxon>
        <taxon>Dothideomycetes</taxon>
        <taxon>Dothideomycetidae</taxon>
        <taxon>Dothideales</taxon>
        <taxon>Saccotheciaceae</taxon>
        <taxon>Aureobasidium</taxon>
    </lineage>
</organism>
<feature type="non-terminal residue" evidence="1">
    <location>
        <position position="109"/>
    </location>
</feature>
<evidence type="ECO:0000313" key="1">
    <source>
        <dbReference type="EMBL" id="KAG9943940.1"/>
    </source>
</evidence>
<gene>
    <name evidence="1" type="ORF">KCU98_g18562</name>
</gene>
<comment type="caution">
    <text evidence="1">The sequence shown here is derived from an EMBL/GenBank/DDBJ whole genome shotgun (WGS) entry which is preliminary data.</text>
</comment>
<accession>A0A9P8JIH7</accession>
<keyword evidence="2" id="KW-1185">Reference proteome</keyword>
<dbReference type="EMBL" id="JAHFXS010004999">
    <property type="protein sequence ID" value="KAG9943940.1"/>
    <property type="molecule type" value="Genomic_DNA"/>
</dbReference>
<dbReference type="Proteomes" id="UP000729357">
    <property type="component" value="Unassembled WGS sequence"/>
</dbReference>
<evidence type="ECO:0000313" key="2">
    <source>
        <dbReference type="Proteomes" id="UP000729357"/>
    </source>
</evidence>
<reference evidence="1" key="1">
    <citation type="journal article" date="2021" name="J Fungi (Basel)">
        <title>Virulence traits and population genomics of the black yeast Aureobasidium melanogenum.</title>
        <authorList>
            <person name="Cernosa A."/>
            <person name="Sun X."/>
            <person name="Gostincar C."/>
            <person name="Fang C."/>
            <person name="Gunde-Cimerman N."/>
            <person name="Song Z."/>
        </authorList>
    </citation>
    <scope>NUCLEOTIDE SEQUENCE</scope>
    <source>
        <strain evidence="1">EXF-9298</strain>
    </source>
</reference>